<evidence type="ECO:0000313" key="2">
    <source>
        <dbReference type="Proteomes" id="UP000499080"/>
    </source>
</evidence>
<dbReference type="AlphaFoldDB" id="A0A4Y2KP31"/>
<dbReference type="Proteomes" id="UP000499080">
    <property type="component" value="Unassembled WGS sequence"/>
</dbReference>
<accession>A0A4Y2KP31</accession>
<keyword evidence="2" id="KW-1185">Reference proteome</keyword>
<comment type="caution">
    <text evidence="1">The sequence shown here is derived from an EMBL/GenBank/DDBJ whole genome shotgun (WGS) entry which is preliminary data.</text>
</comment>
<sequence>MKVRPIKLRRPLHSVKRKLPQRHEEKRECRLFIDVFNGRNFSHPSHSFSQENLFLHVVADWVLFITSVRGRLILYARFNVHQTHVHDRSINENWVSNLELSGPGAETSPLVHRGPQAITPTAKSEVYDRLIDDTNVLMKKEEVYKSTIYFGLVILTSRFEATRGLFWDGPRNFEPRSNEENDT</sequence>
<proteinExistence type="predicted"/>
<reference evidence="1 2" key="1">
    <citation type="journal article" date="2019" name="Sci. Rep.">
        <title>Orb-weaving spider Araneus ventricosus genome elucidates the spidroin gene catalogue.</title>
        <authorList>
            <person name="Kono N."/>
            <person name="Nakamura H."/>
            <person name="Ohtoshi R."/>
            <person name="Moran D.A.P."/>
            <person name="Shinohara A."/>
            <person name="Yoshida Y."/>
            <person name="Fujiwara M."/>
            <person name="Mori M."/>
            <person name="Tomita M."/>
            <person name="Arakawa K."/>
        </authorList>
    </citation>
    <scope>NUCLEOTIDE SEQUENCE [LARGE SCALE GENOMIC DNA]</scope>
</reference>
<name>A0A4Y2KP31_ARAVE</name>
<organism evidence="1 2">
    <name type="scientific">Araneus ventricosus</name>
    <name type="common">Orbweaver spider</name>
    <name type="synonym">Epeira ventricosa</name>
    <dbReference type="NCBI Taxonomy" id="182803"/>
    <lineage>
        <taxon>Eukaryota</taxon>
        <taxon>Metazoa</taxon>
        <taxon>Ecdysozoa</taxon>
        <taxon>Arthropoda</taxon>
        <taxon>Chelicerata</taxon>
        <taxon>Arachnida</taxon>
        <taxon>Araneae</taxon>
        <taxon>Araneomorphae</taxon>
        <taxon>Entelegynae</taxon>
        <taxon>Araneoidea</taxon>
        <taxon>Araneidae</taxon>
        <taxon>Araneus</taxon>
    </lineage>
</organism>
<gene>
    <name evidence="1" type="ORF">AVEN_132942_1</name>
</gene>
<protein>
    <submittedName>
        <fullName evidence="1">Uncharacterized protein</fullName>
    </submittedName>
</protein>
<evidence type="ECO:0000313" key="1">
    <source>
        <dbReference type="EMBL" id="GBN03889.1"/>
    </source>
</evidence>
<dbReference type="EMBL" id="BGPR01004837">
    <property type="protein sequence ID" value="GBN03889.1"/>
    <property type="molecule type" value="Genomic_DNA"/>
</dbReference>